<sequence>MKIYKPIKYFLDNGLSNLGERQLRRRAHEAFTNREDYVEIGTTRNGKQMWLIEVSSIELLAYRIRKPKKKIKKESYFNIEVSVNFDDNTDYAYYSEIVSLFRHYTEYDLVYKIESGGKYDNHLHMGIHGSYRIVRKYINFIINHHLQRKCNKFYDSSTGEHKSSVRIRKIIDEEAFVDYISKGYDRLGGDLPVFLFD</sequence>
<dbReference type="Proteomes" id="UP000321245">
    <property type="component" value="Unassembled WGS sequence"/>
</dbReference>
<evidence type="ECO:0000313" key="2">
    <source>
        <dbReference type="Proteomes" id="UP000321245"/>
    </source>
</evidence>
<dbReference type="GeneID" id="84649426"/>
<organism evidence="1 2">
    <name type="scientific">Empedobacter brevis NBRC 14943 = ATCC 43319</name>
    <dbReference type="NCBI Taxonomy" id="1218108"/>
    <lineage>
        <taxon>Bacteria</taxon>
        <taxon>Pseudomonadati</taxon>
        <taxon>Bacteroidota</taxon>
        <taxon>Flavobacteriia</taxon>
        <taxon>Flavobacteriales</taxon>
        <taxon>Weeksellaceae</taxon>
        <taxon>Empedobacter</taxon>
    </lineage>
</organism>
<reference evidence="1 2" key="1">
    <citation type="submission" date="2019-07" db="EMBL/GenBank/DDBJ databases">
        <title>Whole genome shotgun sequence of Empedobacter brevis NBRC 14943.</title>
        <authorList>
            <person name="Hosoyama A."/>
            <person name="Uohara A."/>
            <person name="Ohji S."/>
            <person name="Ichikawa N."/>
        </authorList>
    </citation>
    <scope>NUCLEOTIDE SEQUENCE [LARGE SCALE GENOMIC DNA]</scope>
    <source>
        <strain evidence="1 2">NBRC 14943</strain>
    </source>
</reference>
<name>A0A511NDD0_9FLAO</name>
<protein>
    <submittedName>
        <fullName evidence="1">Uncharacterized protein</fullName>
    </submittedName>
</protein>
<keyword evidence="2" id="KW-1185">Reference proteome</keyword>
<gene>
    <name evidence="1" type="ORF">EB1_06130</name>
</gene>
<comment type="caution">
    <text evidence="1">The sequence shown here is derived from an EMBL/GenBank/DDBJ whole genome shotgun (WGS) entry which is preliminary data.</text>
</comment>
<dbReference type="STRING" id="1218108.GCA_000382425_01213"/>
<dbReference type="AlphaFoldDB" id="A0A511NDD0"/>
<dbReference type="EMBL" id="BJXC01000003">
    <property type="protein sequence ID" value="GEM50823.1"/>
    <property type="molecule type" value="Genomic_DNA"/>
</dbReference>
<proteinExistence type="predicted"/>
<evidence type="ECO:0000313" key="1">
    <source>
        <dbReference type="EMBL" id="GEM50823.1"/>
    </source>
</evidence>
<accession>A0A511NDD0</accession>
<dbReference type="RefSeq" id="WP_019974722.1">
    <property type="nucleotide sequence ID" value="NZ_BJXC01000003.1"/>
</dbReference>